<dbReference type="KEGG" id="nio:NITINOP_2051"/>
<dbReference type="Pfam" id="PF01972">
    <property type="entry name" value="SDH_protease"/>
    <property type="match status" value="1"/>
</dbReference>
<accession>A0A0S4KTC0</accession>
<dbReference type="GO" id="GO:0006508">
    <property type="term" value="P:proteolysis"/>
    <property type="evidence" value="ECO:0007669"/>
    <property type="project" value="UniProtKB-KW"/>
</dbReference>
<dbReference type="SUPFAM" id="SSF52096">
    <property type="entry name" value="ClpP/crotonase"/>
    <property type="match status" value="1"/>
</dbReference>
<dbReference type="GO" id="GO:0016020">
    <property type="term" value="C:membrane"/>
    <property type="evidence" value="ECO:0007669"/>
    <property type="project" value="InterPro"/>
</dbReference>
<keyword evidence="1" id="KW-0378">Hydrolase</keyword>
<dbReference type="Proteomes" id="UP000066284">
    <property type="component" value="Chromosome 1"/>
</dbReference>
<dbReference type="RefSeq" id="WP_082633703.1">
    <property type="nucleotide sequence ID" value="NZ_LN885086.1"/>
</dbReference>
<sequence length="315" mass="34596">MPSWHSILEDIRRRGSIHDVIRREYLAKLHEVTGRNVIVYYSGWLQKPGLPGVHVNDADKNGFMTAIHQLDRSKGLDLLLHTPGGETAATESLVDYLYSMFGPNIRAIVPQIALSAGTMIACATREILMGRHSSLGPIDPQFGPTPAHGIIEEFKRAHAEIKADPSKIHVWQPIIAKYAPTLIGECEKAIKWSIDMTRDWLLRVMLADEPDAKAKADAILAELADHALTLSHARHLSAEKCKALGLKITMLESDQRLQEAVLSVHHALIHTLGATGAFKIIENHLGVAFIQMAQTVIMHGPAGQPPVAELAPHDV</sequence>
<keyword evidence="2" id="KW-1185">Reference proteome</keyword>
<dbReference type="OrthoDB" id="9806253at2"/>
<name>A0A0S4KTC0_9BACT</name>
<keyword evidence="1" id="KW-0645">Protease</keyword>
<proteinExistence type="predicted"/>
<organism evidence="1 2">
    <name type="scientific">Candidatus Nitrospira inopinata</name>
    <dbReference type="NCBI Taxonomy" id="1715989"/>
    <lineage>
        <taxon>Bacteria</taxon>
        <taxon>Pseudomonadati</taxon>
        <taxon>Nitrospirota</taxon>
        <taxon>Nitrospiria</taxon>
        <taxon>Nitrospirales</taxon>
        <taxon>Nitrospiraceae</taxon>
        <taxon>Nitrospira</taxon>
    </lineage>
</organism>
<gene>
    <name evidence="1" type="ORF">NITINOP_2051</name>
</gene>
<reference evidence="2" key="1">
    <citation type="submission" date="2015-09" db="EMBL/GenBank/DDBJ databases">
        <authorList>
            <person name="Daims H."/>
        </authorList>
    </citation>
    <scope>NUCLEOTIDE SEQUENCE [LARGE SCALE GENOMIC DNA]</scope>
</reference>
<dbReference type="AlphaFoldDB" id="A0A0S4KTC0"/>
<dbReference type="PANTHER" id="PTHR35984">
    <property type="entry name" value="PERIPLASMIC SERINE PROTEASE"/>
    <property type="match status" value="1"/>
</dbReference>
<dbReference type="GO" id="GO:0008233">
    <property type="term" value="F:peptidase activity"/>
    <property type="evidence" value="ECO:0007669"/>
    <property type="project" value="UniProtKB-KW"/>
</dbReference>
<dbReference type="InterPro" id="IPR002825">
    <property type="entry name" value="Pept_S49_ser-pept_pro"/>
</dbReference>
<dbReference type="InterPro" id="IPR029045">
    <property type="entry name" value="ClpP/crotonase-like_dom_sf"/>
</dbReference>
<dbReference type="EMBL" id="LN885086">
    <property type="protein sequence ID" value="CUQ67023.1"/>
    <property type="molecule type" value="Genomic_DNA"/>
</dbReference>
<dbReference type="STRING" id="1715989.NITINOP_2051"/>
<dbReference type="PANTHER" id="PTHR35984:SF1">
    <property type="entry name" value="PERIPLASMIC SERINE PROTEASE"/>
    <property type="match status" value="1"/>
</dbReference>
<evidence type="ECO:0000313" key="1">
    <source>
        <dbReference type="EMBL" id="CUQ67023.1"/>
    </source>
</evidence>
<protein>
    <submittedName>
        <fullName evidence="1">ClpP class periplasmic serine protease</fullName>
    </submittedName>
</protein>
<dbReference type="Gene3D" id="3.90.226.10">
    <property type="entry name" value="2-enoyl-CoA Hydratase, Chain A, domain 1"/>
    <property type="match status" value="1"/>
</dbReference>
<evidence type="ECO:0000313" key="2">
    <source>
        <dbReference type="Proteomes" id="UP000066284"/>
    </source>
</evidence>